<dbReference type="InterPro" id="IPR020568">
    <property type="entry name" value="Ribosomal_Su5_D2-typ_SF"/>
</dbReference>
<evidence type="ECO:0000256" key="1">
    <source>
        <dbReference type="ARBA" id="ARBA00006082"/>
    </source>
</evidence>
<dbReference type="InterPro" id="IPR042120">
    <property type="entry name" value="MutL_C_dimsub"/>
</dbReference>
<proteinExistence type="inferred from homology"/>
<reference evidence="9 10" key="1">
    <citation type="submission" date="2016-10" db="EMBL/GenBank/DDBJ databases">
        <authorList>
            <person name="de Groot N.N."/>
        </authorList>
    </citation>
    <scope>NUCLEOTIDE SEQUENCE [LARGE SCALE GENOMIC DNA]</scope>
    <source>
        <strain evidence="9 10">DSM 12130</strain>
    </source>
</reference>
<dbReference type="SUPFAM" id="SSF54211">
    <property type="entry name" value="Ribosomal protein S5 domain 2-like"/>
    <property type="match status" value="1"/>
</dbReference>
<name>A0A1H0J888_9BACT</name>
<evidence type="ECO:0000313" key="10">
    <source>
        <dbReference type="Proteomes" id="UP000199073"/>
    </source>
</evidence>
<dbReference type="AlphaFoldDB" id="A0A1H0J888"/>
<evidence type="ECO:0000259" key="8">
    <source>
        <dbReference type="SMART" id="SM01340"/>
    </source>
</evidence>
<dbReference type="GO" id="GO:0016887">
    <property type="term" value="F:ATP hydrolysis activity"/>
    <property type="evidence" value="ECO:0007669"/>
    <property type="project" value="InterPro"/>
</dbReference>
<protein>
    <recommendedName>
        <fullName evidence="2 5">DNA mismatch repair protein MutL</fullName>
    </recommendedName>
</protein>
<dbReference type="InterPro" id="IPR014721">
    <property type="entry name" value="Ribsml_uS5_D2-typ_fold_subgr"/>
</dbReference>
<keyword evidence="3 5" id="KW-0227">DNA damage</keyword>
<accession>A0A1H0J888</accession>
<evidence type="ECO:0000256" key="6">
    <source>
        <dbReference type="SAM" id="MobiDB-lite"/>
    </source>
</evidence>
<feature type="region of interest" description="Disordered" evidence="6">
    <location>
        <begin position="387"/>
        <end position="507"/>
    </location>
</feature>
<evidence type="ECO:0000313" key="9">
    <source>
        <dbReference type="EMBL" id="SDO39750.1"/>
    </source>
</evidence>
<dbReference type="InterPro" id="IPR014790">
    <property type="entry name" value="MutL_C"/>
</dbReference>
<dbReference type="PANTHER" id="PTHR10073:SF12">
    <property type="entry name" value="DNA MISMATCH REPAIR PROTEIN MLH1"/>
    <property type="match status" value="1"/>
</dbReference>
<dbReference type="GO" id="GO:0005524">
    <property type="term" value="F:ATP binding"/>
    <property type="evidence" value="ECO:0007669"/>
    <property type="project" value="InterPro"/>
</dbReference>
<dbReference type="InterPro" id="IPR042121">
    <property type="entry name" value="MutL_C_regsub"/>
</dbReference>
<evidence type="ECO:0000259" key="7">
    <source>
        <dbReference type="SMART" id="SM00853"/>
    </source>
</evidence>
<dbReference type="Proteomes" id="UP000199073">
    <property type="component" value="Unassembled WGS sequence"/>
</dbReference>
<dbReference type="FunFam" id="3.30.565.10:FF:000003">
    <property type="entry name" value="DNA mismatch repair endonuclease MutL"/>
    <property type="match status" value="1"/>
</dbReference>
<dbReference type="EMBL" id="FNJI01000001">
    <property type="protein sequence ID" value="SDO39750.1"/>
    <property type="molecule type" value="Genomic_DNA"/>
</dbReference>
<dbReference type="STRING" id="91360.SAMN05660330_00180"/>
<dbReference type="Gene3D" id="3.30.1370.100">
    <property type="entry name" value="MutL, C-terminal domain, regulatory subdomain"/>
    <property type="match status" value="1"/>
</dbReference>
<dbReference type="HAMAP" id="MF_00149">
    <property type="entry name" value="DNA_mis_repair"/>
    <property type="match status" value="1"/>
</dbReference>
<dbReference type="InterPro" id="IPR038973">
    <property type="entry name" value="MutL/Mlh/Pms-like"/>
</dbReference>
<dbReference type="CDD" id="cd16926">
    <property type="entry name" value="HATPase_MutL-MLH-PMS-like"/>
    <property type="match status" value="1"/>
</dbReference>
<dbReference type="InterPro" id="IPR002099">
    <property type="entry name" value="MutL/Mlh/PMS"/>
</dbReference>
<feature type="domain" description="DNA mismatch repair protein S5" evidence="8">
    <location>
        <begin position="252"/>
        <end position="369"/>
    </location>
</feature>
<dbReference type="Gene3D" id="3.30.1540.20">
    <property type="entry name" value="MutL, C-terminal domain, dimerisation subdomain"/>
    <property type="match status" value="1"/>
</dbReference>
<dbReference type="SUPFAM" id="SSF55874">
    <property type="entry name" value="ATPase domain of HSP90 chaperone/DNA topoisomerase II/histidine kinase"/>
    <property type="match status" value="1"/>
</dbReference>
<dbReference type="InterPro" id="IPR020667">
    <property type="entry name" value="DNA_mismatch_repair_MutL"/>
</dbReference>
<dbReference type="SUPFAM" id="SSF118116">
    <property type="entry name" value="DNA mismatch repair protein MutL"/>
    <property type="match status" value="1"/>
</dbReference>
<dbReference type="NCBIfam" id="TIGR00585">
    <property type="entry name" value="mutl"/>
    <property type="match status" value="1"/>
</dbReference>
<dbReference type="InterPro" id="IPR036890">
    <property type="entry name" value="HATPase_C_sf"/>
</dbReference>
<organism evidence="9 10">
    <name type="scientific">Desulforhopalus singaporensis</name>
    <dbReference type="NCBI Taxonomy" id="91360"/>
    <lineage>
        <taxon>Bacteria</taxon>
        <taxon>Pseudomonadati</taxon>
        <taxon>Thermodesulfobacteriota</taxon>
        <taxon>Desulfobulbia</taxon>
        <taxon>Desulfobulbales</taxon>
        <taxon>Desulfocapsaceae</taxon>
        <taxon>Desulforhopalus</taxon>
    </lineage>
</organism>
<feature type="domain" description="MutL C-terminal dimerisation" evidence="7">
    <location>
        <begin position="514"/>
        <end position="656"/>
    </location>
</feature>
<sequence length="699" mass="77137">MYGADAYVTVFFHSVCILQPWKLRIGQWNCTIWLSTSNRKVSTMSKIRILPEQLANQIAAGEVVERPASVVKELVENSLDAGSDRIEVEIEGGGTRLIRVIDNGQGMDEDDLLLSLERHGTSKIQNEQDLGSINTLGFRGEAIPSIGSVSKMTLTSRVADSPLGTRVVLEYGKLTKVHETGCSLGTTIEVRNLFGNTPARKKFLRTTRTEIGHIEEIVKNYALATTKATFILRVDGRESLYLDQTLSLKQRLAAVMRFKGDFLPVTSSGGNSRHLKGFLVPPEQVSVGPSRLRLFVNGRAIRDRMFTHAIAEGLRGFLMKGKNPAGLFCLEIPPDEVDVNVHPAKQEIRFRNGRDVHLFISSTIQQAMADHQQQIKSVLFGKDKLPDRQPVPIWGQQDSEDVVLPRSENPAAGDTAPSASFPPEEKTGAPQDIGAFGGDKAFRLEQDKSSDDVAPCPVSAPVARRPQPKKLKPAVRSIYETAEPMPGGRGASRTQEQRLPSPPHHGETAHNLQVIGQLDNLYIFCKGPEGLVVIDQHAAHERLLFEKLRRQFLERRVVSQTLMFPETVELSVFQAELALKNSEEIARIGFAVREFGGNTFIISAVPAVAGTISPTELFLDVLEKFGSEKESSGGGLLDNILANMACKAAVKAGTPLSAPEIDRLLNDMARADLFSHCPHGRPVMRLFFPDEMKKWFYRT</sequence>
<dbReference type="InterPro" id="IPR013507">
    <property type="entry name" value="DNA_mismatch_S5_2-like"/>
</dbReference>
<dbReference type="Pfam" id="PF01119">
    <property type="entry name" value="DNA_mis_repair"/>
    <property type="match status" value="1"/>
</dbReference>
<evidence type="ECO:0000256" key="5">
    <source>
        <dbReference type="HAMAP-Rule" id="MF_00149"/>
    </source>
</evidence>
<dbReference type="OrthoDB" id="9763467at2"/>
<dbReference type="Pfam" id="PF08676">
    <property type="entry name" value="MutL_C"/>
    <property type="match status" value="1"/>
</dbReference>
<dbReference type="InterPro" id="IPR037198">
    <property type="entry name" value="MutL_C_sf"/>
</dbReference>
<dbReference type="GO" id="GO:0140664">
    <property type="term" value="F:ATP-dependent DNA damage sensor activity"/>
    <property type="evidence" value="ECO:0007669"/>
    <property type="project" value="InterPro"/>
</dbReference>
<dbReference type="GO" id="GO:0030983">
    <property type="term" value="F:mismatched DNA binding"/>
    <property type="evidence" value="ECO:0007669"/>
    <property type="project" value="InterPro"/>
</dbReference>
<gene>
    <name evidence="5" type="primary">mutL</name>
    <name evidence="9" type="ORF">SAMN05660330_00180</name>
</gene>
<keyword evidence="4 5" id="KW-0234">DNA repair</keyword>
<feature type="compositionally biased region" description="Basic and acidic residues" evidence="6">
    <location>
        <begin position="440"/>
        <end position="451"/>
    </location>
</feature>
<dbReference type="SMART" id="SM01340">
    <property type="entry name" value="DNA_mis_repair"/>
    <property type="match status" value="1"/>
</dbReference>
<dbReference type="GO" id="GO:0006298">
    <property type="term" value="P:mismatch repair"/>
    <property type="evidence" value="ECO:0007669"/>
    <property type="project" value="UniProtKB-UniRule"/>
</dbReference>
<comment type="similarity">
    <text evidence="1 5">Belongs to the DNA mismatch repair MutL/HexB family.</text>
</comment>
<dbReference type="Gene3D" id="3.30.230.10">
    <property type="match status" value="1"/>
</dbReference>
<dbReference type="CDD" id="cd00782">
    <property type="entry name" value="MutL_Trans"/>
    <property type="match status" value="1"/>
</dbReference>
<dbReference type="GO" id="GO:0032300">
    <property type="term" value="C:mismatch repair complex"/>
    <property type="evidence" value="ECO:0007669"/>
    <property type="project" value="InterPro"/>
</dbReference>
<dbReference type="Gene3D" id="3.30.565.10">
    <property type="entry name" value="Histidine kinase-like ATPase, C-terminal domain"/>
    <property type="match status" value="1"/>
</dbReference>
<keyword evidence="10" id="KW-1185">Reference proteome</keyword>
<dbReference type="SMART" id="SM00853">
    <property type="entry name" value="MutL_C"/>
    <property type="match status" value="1"/>
</dbReference>
<evidence type="ECO:0000256" key="4">
    <source>
        <dbReference type="ARBA" id="ARBA00023204"/>
    </source>
</evidence>
<dbReference type="PANTHER" id="PTHR10073">
    <property type="entry name" value="DNA MISMATCH REPAIR PROTEIN MLH, PMS, MUTL"/>
    <property type="match status" value="1"/>
</dbReference>
<dbReference type="Pfam" id="PF13589">
    <property type="entry name" value="HATPase_c_3"/>
    <property type="match status" value="1"/>
</dbReference>
<evidence type="ECO:0000256" key="3">
    <source>
        <dbReference type="ARBA" id="ARBA00022763"/>
    </source>
</evidence>
<comment type="function">
    <text evidence="5">This protein is involved in the repair of mismatches in DNA. It is required for dam-dependent methyl-directed DNA mismatch repair. May act as a 'molecular matchmaker', a protein that promotes the formation of a stable complex between two or more DNA-binding proteins in an ATP-dependent manner without itself being part of a final effector complex.</text>
</comment>
<evidence type="ECO:0000256" key="2">
    <source>
        <dbReference type="ARBA" id="ARBA00021975"/>
    </source>
</evidence>